<feature type="region of interest" description="Disordered" evidence="1">
    <location>
        <begin position="294"/>
        <end position="326"/>
    </location>
</feature>
<sequence length="326" mass="37127">MIAPTISPSKSTTALNVSYIQPIFISPNPFISSLYNSPPFLQTSRPRGVVIIDHSTIITPFEKLSSNVSHESIEDELLITPENHSPLIETIILQQNGSQTDHPLNEDDSDDDNDPVQFDDHGRGKGKQKQEQESTPPIKIPQIRFNHTSGWAVQFPPTTSFGKGEMVYHNIDESRVSLSTTEDQTSPSESSRSSSIISPSDRATKIGLYDYWEIVDKRLRHERNERLKRRKFSIPNSELSDSRIKVKDWLIRQRDNAEYNQPRQSSARPNEMYTTLSPNDFIRVKPLVIRKDIISPPKLRPKSEQKDQQAIPQLSSISKSNKERNS</sequence>
<reference evidence="2" key="1">
    <citation type="submission" date="2013-07" db="EMBL/GenBank/DDBJ databases">
        <title>The Genome Sequence of Cryptococcus pinus CBS10737.</title>
        <authorList>
            <consortium name="The Broad Institute Genome Sequencing Platform"/>
            <person name="Cuomo C."/>
            <person name="Litvintseva A."/>
            <person name="Chen Y."/>
            <person name="Heitman J."/>
            <person name="Sun S."/>
            <person name="Springer D."/>
            <person name="Dromer F."/>
            <person name="Young S.K."/>
            <person name="Zeng Q."/>
            <person name="Gargeya S."/>
            <person name="Fitzgerald M."/>
            <person name="Abouelleil A."/>
            <person name="Alvarado L."/>
            <person name="Berlin A.M."/>
            <person name="Chapman S.B."/>
            <person name="Dewar J."/>
            <person name="Goldberg J."/>
            <person name="Griggs A."/>
            <person name="Gujja S."/>
            <person name="Hansen M."/>
            <person name="Howarth C."/>
            <person name="Imamovic A."/>
            <person name="Larimer J."/>
            <person name="McCowan C."/>
            <person name="Murphy C."/>
            <person name="Pearson M."/>
            <person name="Priest M."/>
            <person name="Roberts A."/>
            <person name="Saif S."/>
            <person name="Shea T."/>
            <person name="Sykes S."/>
            <person name="Wortman J."/>
            <person name="Nusbaum C."/>
            <person name="Birren B."/>
        </authorList>
    </citation>
    <scope>NUCLEOTIDE SEQUENCE [LARGE SCALE GENOMIC DNA]</scope>
    <source>
        <strain evidence="2">CBS 10737</strain>
    </source>
</reference>
<feature type="region of interest" description="Disordered" evidence="1">
    <location>
        <begin position="177"/>
        <end position="198"/>
    </location>
</feature>
<proteinExistence type="predicted"/>
<reference evidence="2" key="3">
    <citation type="submission" date="2016-07" db="EMBL/GenBank/DDBJ databases">
        <title>Evolution of pathogenesis and genome organization in the Tremellales.</title>
        <authorList>
            <person name="Cuomo C."/>
            <person name="Litvintseva A."/>
            <person name="Heitman J."/>
            <person name="Chen Y."/>
            <person name="Sun S."/>
            <person name="Springer D."/>
            <person name="Dromer F."/>
            <person name="Young S."/>
            <person name="Zeng Q."/>
            <person name="Chapman S."/>
            <person name="Gujja S."/>
            <person name="Saif S."/>
            <person name="Birren B."/>
        </authorList>
    </citation>
    <scope>NUCLEOTIDE SEQUENCE</scope>
    <source>
        <strain evidence="2">CBS 10737</strain>
    </source>
</reference>
<evidence type="ECO:0000313" key="3">
    <source>
        <dbReference type="EMBL" id="WWC71136.1"/>
    </source>
</evidence>
<gene>
    <name evidence="2" type="ORF">I206_02629</name>
    <name evidence="3" type="ORF">I206_105089</name>
</gene>
<dbReference type="AlphaFoldDB" id="A0A1B9I8W7"/>
<feature type="region of interest" description="Disordered" evidence="1">
    <location>
        <begin position="255"/>
        <end position="274"/>
    </location>
</feature>
<organism evidence="2">
    <name type="scientific">Kwoniella pini CBS 10737</name>
    <dbReference type="NCBI Taxonomy" id="1296096"/>
    <lineage>
        <taxon>Eukaryota</taxon>
        <taxon>Fungi</taxon>
        <taxon>Dikarya</taxon>
        <taxon>Basidiomycota</taxon>
        <taxon>Agaricomycotina</taxon>
        <taxon>Tremellomycetes</taxon>
        <taxon>Tremellales</taxon>
        <taxon>Cryptococcaceae</taxon>
        <taxon>Kwoniella</taxon>
    </lineage>
</organism>
<reference evidence="3" key="4">
    <citation type="submission" date="2024-02" db="EMBL/GenBank/DDBJ databases">
        <title>Comparative genomics of Cryptococcus and Kwoniella reveals pathogenesis evolution and contrasting modes of karyotype evolution via chromosome fusion or intercentromeric recombination.</title>
        <authorList>
            <person name="Coelho M.A."/>
            <person name="David-Palma M."/>
            <person name="Shea T."/>
            <person name="Bowers K."/>
            <person name="McGinley-Smith S."/>
            <person name="Mohammad A.W."/>
            <person name="Gnirke A."/>
            <person name="Yurkov A.M."/>
            <person name="Nowrousian M."/>
            <person name="Sun S."/>
            <person name="Cuomo C.A."/>
            <person name="Heitman J."/>
        </authorList>
    </citation>
    <scope>NUCLEOTIDE SEQUENCE</scope>
    <source>
        <strain evidence="3">CBS 10737</strain>
    </source>
</reference>
<dbReference type="KEGG" id="kpin:30170998"/>
<feature type="compositionally biased region" description="Basic and acidic residues" evidence="1">
    <location>
        <begin position="118"/>
        <end position="132"/>
    </location>
</feature>
<dbReference type="EMBL" id="CP144524">
    <property type="protein sequence ID" value="WWC71136.1"/>
    <property type="molecule type" value="Genomic_DNA"/>
</dbReference>
<feature type="compositionally biased region" description="Low complexity" evidence="1">
    <location>
        <begin position="186"/>
        <end position="198"/>
    </location>
</feature>
<evidence type="ECO:0000313" key="4">
    <source>
        <dbReference type="Proteomes" id="UP000094020"/>
    </source>
</evidence>
<reference evidence="3" key="2">
    <citation type="submission" date="2013-07" db="EMBL/GenBank/DDBJ databases">
        <authorList>
            <consortium name="The Broad Institute Genome Sequencing Platform"/>
            <person name="Cuomo C."/>
            <person name="Litvintseva A."/>
            <person name="Chen Y."/>
            <person name="Heitman J."/>
            <person name="Sun S."/>
            <person name="Springer D."/>
            <person name="Dromer F."/>
            <person name="Young S.K."/>
            <person name="Zeng Q."/>
            <person name="Gargeya S."/>
            <person name="Fitzgerald M."/>
            <person name="Abouelleil A."/>
            <person name="Alvarado L."/>
            <person name="Berlin A.M."/>
            <person name="Chapman S.B."/>
            <person name="Dewar J."/>
            <person name="Goldberg J."/>
            <person name="Griggs A."/>
            <person name="Gujja S."/>
            <person name="Hansen M."/>
            <person name="Howarth C."/>
            <person name="Imamovic A."/>
            <person name="Larimer J."/>
            <person name="McCowan C."/>
            <person name="Murphy C."/>
            <person name="Pearson M."/>
            <person name="Priest M."/>
            <person name="Roberts A."/>
            <person name="Saif S."/>
            <person name="Shea T."/>
            <person name="Sykes S."/>
            <person name="Wortman J."/>
            <person name="Nusbaum C."/>
            <person name="Birren B."/>
        </authorList>
    </citation>
    <scope>NUCLEOTIDE SEQUENCE</scope>
    <source>
        <strain evidence="3">CBS 10737</strain>
    </source>
</reference>
<dbReference type="Proteomes" id="UP000094020">
    <property type="component" value="Chromosome 6"/>
</dbReference>
<dbReference type="OrthoDB" id="10672484at2759"/>
<dbReference type="RefSeq" id="XP_019013132.1">
    <property type="nucleotide sequence ID" value="XM_019154392.1"/>
</dbReference>
<protein>
    <submittedName>
        <fullName evidence="2">Uncharacterized protein</fullName>
    </submittedName>
</protein>
<name>A0A1B9I8W7_9TREE</name>
<feature type="region of interest" description="Disordered" evidence="1">
    <location>
        <begin position="98"/>
        <end position="143"/>
    </location>
</feature>
<dbReference type="EMBL" id="KV700115">
    <property type="protein sequence ID" value="OCF51913.1"/>
    <property type="molecule type" value="Genomic_DNA"/>
</dbReference>
<dbReference type="GeneID" id="30170998"/>
<evidence type="ECO:0000256" key="1">
    <source>
        <dbReference type="SAM" id="MobiDB-lite"/>
    </source>
</evidence>
<accession>A0A1B9I8W7</accession>
<keyword evidence="4" id="KW-1185">Reference proteome</keyword>
<evidence type="ECO:0000313" key="2">
    <source>
        <dbReference type="EMBL" id="OCF51913.1"/>
    </source>
</evidence>
<feature type="compositionally biased region" description="Polar residues" evidence="1">
    <location>
        <begin position="308"/>
        <end position="319"/>
    </location>
</feature>
<feature type="compositionally biased region" description="Polar residues" evidence="1">
    <location>
        <begin position="258"/>
        <end position="274"/>
    </location>
</feature>